<protein>
    <recommendedName>
        <fullName evidence="4">DUF218 domain-containing protein</fullName>
    </recommendedName>
</protein>
<keyword evidence="1" id="KW-0472">Membrane</keyword>
<dbReference type="Pfam" id="PF13242">
    <property type="entry name" value="Hydrolase_like"/>
    <property type="match status" value="1"/>
</dbReference>
<name>A0A8H5BDX1_9AGAR</name>
<reference evidence="2 3" key="1">
    <citation type="journal article" date="2020" name="ISME J.">
        <title>Uncovering the hidden diversity of litter-decomposition mechanisms in mushroom-forming fungi.</title>
        <authorList>
            <person name="Floudas D."/>
            <person name="Bentzer J."/>
            <person name="Ahren D."/>
            <person name="Johansson T."/>
            <person name="Persson P."/>
            <person name="Tunlid A."/>
        </authorList>
    </citation>
    <scope>NUCLEOTIDE SEQUENCE [LARGE SCALE GENOMIC DNA]</scope>
    <source>
        <strain evidence="2 3">CBS 101986</strain>
    </source>
</reference>
<dbReference type="EMBL" id="JAACJJ010000028">
    <property type="protein sequence ID" value="KAF5321559.1"/>
    <property type="molecule type" value="Genomic_DNA"/>
</dbReference>
<proteinExistence type="predicted"/>
<gene>
    <name evidence="2" type="ORF">D9619_001728</name>
</gene>
<dbReference type="GO" id="GO:0005737">
    <property type="term" value="C:cytoplasm"/>
    <property type="evidence" value="ECO:0007669"/>
    <property type="project" value="TreeGrafter"/>
</dbReference>
<dbReference type="Gene3D" id="3.40.50.1000">
    <property type="entry name" value="HAD superfamily/HAD-like"/>
    <property type="match status" value="2"/>
</dbReference>
<evidence type="ECO:0008006" key="4">
    <source>
        <dbReference type="Google" id="ProtNLM"/>
    </source>
</evidence>
<keyword evidence="1" id="KW-1133">Transmembrane helix</keyword>
<dbReference type="PANTHER" id="PTHR28110">
    <property type="entry name" value="TRANSMEMBRANE PROTEIN"/>
    <property type="match status" value="1"/>
</dbReference>
<evidence type="ECO:0000256" key="1">
    <source>
        <dbReference type="SAM" id="Phobius"/>
    </source>
</evidence>
<dbReference type="SUPFAM" id="SSF56784">
    <property type="entry name" value="HAD-like"/>
    <property type="match status" value="1"/>
</dbReference>
<feature type="transmembrane region" description="Helical" evidence="1">
    <location>
        <begin position="248"/>
        <end position="269"/>
    </location>
</feature>
<keyword evidence="1" id="KW-0812">Transmembrane</keyword>
<dbReference type="AlphaFoldDB" id="A0A8H5BDX1"/>
<sequence>MEAERAATQRHQPVDFSNTPISAIFVYHDPRNWALDVQVACDVIQSAGIIGGPYKPVEDGQKPVELVFCNPDLLWKSDFDRPRLGQGAFKIAFQAIYKAVTGSEYSFVQYGKPTVETYKYAEEMLKAHIQELYGEDAQISPQVYMVGDIAGANAAKWNSLLVNTGVYEPAKGSPQHLPTHNVEDVEEAVRWAIEREMQRMQSKSNGLWASMLPSPLLTRYQRRGRPNNDSPRKKLVDTLTRRSRLTNLAVFLLLGVCALSLLTNLRYWLFPPTPYDLARVHGLAFSTVQWPAMRGDLEHLIVVPCHAIWKETDSWANEDDWHLEKYQKGPGRVHAFYKHIERRGQTKAVSTTTEAESYLRLAQAAGLVPVETEFSYPHARVTTENYAMDSYQNLLFSIARFREYTGHFPHKITIVGYDFKRQRFTDLHRQALRWPSHKFNYVGVDPDHGGSTTAIDGEKQNGYTPYSLDLYGCHSVLLSKRRQRNPFARFHPYYTSCPEMGDLFDWCPDYRVGGENALFEGGLPWDHPTIAKESR</sequence>
<organism evidence="2 3">
    <name type="scientific">Psilocybe cf. subviscida</name>
    <dbReference type="NCBI Taxonomy" id="2480587"/>
    <lineage>
        <taxon>Eukaryota</taxon>
        <taxon>Fungi</taxon>
        <taxon>Dikarya</taxon>
        <taxon>Basidiomycota</taxon>
        <taxon>Agaricomycotina</taxon>
        <taxon>Agaricomycetes</taxon>
        <taxon>Agaricomycetidae</taxon>
        <taxon>Agaricales</taxon>
        <taxon>Agaricineae</taxon>
        <taxon>Strophariaceae</taxon>
        <taxon>Psilocybe</taxon>
    </lineage>
</organism>
<dbReference type="OrthoDB" id="4347at2759"/>
<dbReference type="InterPro" id="IPR036412">
    <property type="entry name" value="HAD-like_sf"/>
</dbReference>
<dbReference type="InterPro" id="IPR023214">
    <property type="entry name" value="HAD_sf"/>
</dbReference>
<comment type="caution">
    <text evidence="2">The sequence shown here is derived from an EMBL/GenBank/DDBJ whole genome shotgun (WGS) entry which is preliminary data.</text>
</comment>
<dbReference type="Proteomes" id="UP000567179">
    <property type="component" value="Unassembled WGS sequence"/>
</dbReference>
<evidence type="ECO:0000313" key="2">
    <source>
        <dbReference type="EMBL" id="KAF5321559.1"/>
    </source>
</evidence>
<dbReference type="InterPro" id="IPR055323">
    <property type="entry name" value="C57A10.07/YOR238W"/>
</dbReference>
<accession>A0A8H5BDX1</accession>
<evidence type="ECO:0000313" key="3">
    <source>
        <dbReference type="Proteomes" id="UP000567179"/>
    </source>
</evidence>
<dbReference type="PANTHER" id="PTHR28110:SF1">
    <property type="entry name" value="TRANSMEMBRANE PROTEIN"/>
    <property type="match status" value="1"/>
</dbReference>
<keyword evidence="3" id="KW-1185">Reference proteome</keyword>